<keyword evidence="3" id="KW-1185">Reference proteome</keyword>
<feature type="chain" id="PRO_5042278625" evidence="1">
    <location>
        <begin position="21"/>
        <end position="88"/>
    </location>
</feature>
<feature type="signal peptide" evidence="1">
    <location>
        <begin position="1"/>
        <end position="20"/>
    </location>
</feature>
<dbReference type="AlphaFoldDB" id="A0AAD8YI15"/>
<dbReference type="Proteomes" id="UP001224775">
    <property type="component" value="Unassembled WGS sequence"/>
</dbReference>
<gene>
    <name evidence="2" type="ORF">QTG54_003779</name>
</gene>
<comment type="caution">
    <text evidence="2">The sequence shown here is derived from an EMBL/GenBank/DDBJ whole genome shotgun (WGS) entry which is preliminary data.</text>
</comment>
<proteinExistence type="predicted"/>
<reference evidence="2" key="1">
    <citation type="submission" date="2023-06" db="EMBL/GenBank/DDBJ databases">
        <title>Survivors Of The Sea: Transcriptome response of Skeletonema marinoi to long-term dormancy.</title>
        <authorList>
            <person name="Pinder M.I.M."/>
            <person name="Kourtchenko O."/>
            <person name="Robertson E.K."/>
            <person name="Larsson T."/>
            <person name="Maumus F."/>
            <person name="Osuna-Cruz C.M."/>
            <person name="Vancaester E."/>
            <person name="Stenow R."/>
            <person name="Vandepoele K."/>
            <person name="Ploug H."/>
            <person name="Bruchert V."/>
            <person name="Godhe A."/>
            <person name="Topel M."/>
        </authorList>
    </citation>
    <scope>NUCLEOTIDE SEQUENCE</scope>
    <source>
        <strain evidence="2">R05AC</strain>
    </source>
</reference>
<name>A0AAD8YI15_9STRA</name>
<accession>A0AAD8YI15</accession>
<dbReference type="EMBL" id="JATAAI010000005">
    <property type="protein sequence ID" value="KAK1745855.1"/>
    <property type="molecule type" value="Genomic_DNA"/>
</dbReference>
<evidence type="ECO:0000313" key="3">
    <source>
        <dbReference type="Proteomes" id="UP001224775"/>
    </source>
</evidence>
<evidence type="ECO:0000256" key="1">
    <source>
        <dbReference type="SAM" id="SignalP"/>
    </source>
</evidence>
<keyword evidence="1" id="KW-0732">Signal</keyword>
<organism evidence="2 3">
    <name type="scientific">Skeletonema marinoi</name>
    <dbReference type="NCBI Taxonomy" id="267567"/>
    <lineage>
        <taxon>Eukaryota</taxon>
        <taxon>Sar</taxon>
        <taxon>Stramenopiles</taxon>
        <taxon>Ochrophyta</taxon>
        <taxon>Bacillariophyta</taxon>
        <taxon>Coscinodiscophyceae</taxon>
        <taxon>Thalassiosirophycidae</taxon>
        <taxon>Thalassiosirales</taxon>
        <taxon>Skeletonemataceae</taxon>
        <taxon>Skeletonema</taxon>
        <taxon>Skeletonema marinoi-dohrnii complex</taxon>
    </lineage>
</organism>
<evidence type="ECO:0000313" key="2">
    <source>
        <dbReference type="EMBL" id="KAK1745855.1"/>
    </source>
</evidence>
<sequence>MYMICIVEVLMLNLLDGVDNSEFKMKFKNTPKLKLTSLRNLSRLHTADMQNACKLYGNFSKKRHQTLKFVALQRKHTQLCADQTPKTH</sequence>
<protein>
    <submittedName>
        <fullName evidence="2">Uncharacterized protein</fullName>
    </submittedName>
</protein>